<comment type="similarity">
    <text evidence="1">Belongs to the bactofilin family.</text>
</comment>
<dbReference type="Proteomes" id="UP000534783">
    <property type="component" value="Unassembled WGS sequence"/>
</dbReference>
<organism evidence="2 3">
    <name type="scientific">Candidatus Manganitrophus noduliformans</name>
    <dbReference type="NCBI Taxonomy" id="2606439"/>
    <lineage>
        <taxon>Bacteria</taxon>
        <taxon>Pseudomonadati</taxon>
        <taxon>Nitrospirota</taxon>
        <taxon>Nitrospiria</taxon>
        <taxon>Candidatus Troglogloeales</taxon>
        <taxon>Candidatus Manganitrophaceae</taxon>
        <taxon>Candidatus Manganitrophus</taxon>
    </lineage>
</organism>
<evidence type="ECO:0000313" key="2">
    <source>
        <dbReference type="EMBL" id="NKE69526.1"/>
    </source>
</evidence>
<accession>A0A7X6DLR7</accession>
<reference evidence="2 3" key="1">
    <citation type="journal article" date="2020" name="Nature">
        <title>Bacterial chemolithoautotrophy via manganese oxidation.</title>
        <authorList>
            <person name="Yu H."/>
            <person name="Leadbetter J.R."/>
        </authorList>
    </citation>
    <scope>NUCLEOTIDE SEQUENCE [LARGE SCALE GENOMIC DNA]</scope>
    <source>
        <strain evidence="2 3">Mn-1</strain>
    </source>
</reference>
<evidence type="ECO:0000313" key="3">
    <source>
        <dbReference type="Proteomes" id="UP000534783"/>
    </source>
</evidence>
<comment type="caution">
    <text evidence="2">The sequence shown here is derived from an EMBL/GenBank/DDBJ whole genome shotgun (WGS) entry which is preliminary data.</text>
</comment>
<keyword evidence="3" id="KW-1185">Reference proteome</keyword>
<sequence>MLRRDEKEKGAQSDEIIAFLGKGTEFKGIITYSGTVRIDGKVEGEIVTQGKLVVGETAVINAEISAGTVICGGKISGNIRASERIHLLSKAVMTGSVNTPNLIIEEGVSFNGKCQMGQEEASQAEIRPLQAVGHDSNGS</sequence>
<proteinExistence type="inferred from homology"/>
<name>A0A7X6DLR7_9BACT</name>
<evidence type="ECO:0000256" key="1">
    <source>
        <dbReference type="ARBA" id="ARBA00044755"/>
    </source>
</evidence>
<dbReference type="RefSeq" id="WP_168057823.1">
    <property type="nucleotide sequence ID" value="NZ_VTOW01000001.1"/>
</dbReference>
<dbReference type="EMBL" id="VTOW01000001">
    <property type="protein sequence ID" value="NKE69526.1"/>
    <property type="molecule type" value="Genomic_DNA"/>
</dbReference>
<protein>
    <submittedName>
        <fullName evidence="2">Polymer-forming cytoskeletal protein</fullName>
    </submittedName>
</protein>
<dbReference type="InterPro" id="IPR007607">
    <property type="entry name" value="BacA/B"/>
</dbReference>
<gene>
    <name evidence="2" type="ORF">MNODULE_02015</name>
</gene>
<dbReference type="PANTHER" id="PTHR35024:SF4">
    <property type="entry name" value="POLYMER-FORMING CYTOSKELETAL PROTEIN"/>
    <property type="match status" value="1"/>
</dbReference>
<dbReference type="AlphaFoldDB" id="A0A7X6DLR7"/>
<dbReference type="PANTHER" id="PTHR35024">
    <property type="entry name" value="HYPOTHETICAL CYTOSOLIC PROTEIN"/>
    <property type="match status" value="1"/>
</dbReference>
<dbReference type="Pfam" id="PF04519">
    <property type="entry name" value="Bactofilin"/>
    <property type="match status" value="1"/>
</dbReference>